<keyword evidence="3" id="KW-1185">Reference proteome</keyword>
<proteinExistence type="predicted"/>
<dbReference type="RefSeq" id="WP_306998801.1">
    <property type="nucleotide sequence ID" value="NZ_JAUSUT010000001.1"/>
</dbReference>
<accession>A0ABU0F6P5</accession>
<evidence type="ECO:0000256" key="1">
    <source>
        <dbReference type="SAM" id="MobiDB-lite"/>
    </source>
</evidence>
<reference evidence="2 3" key="1">
    <citation type="submission" date="2023-07" db="EMBL/GenBank/DDBJ databases">
        <title>Sequencing the genomes of 1000 actinobacteria strains.</title>
        <authorList>
            <person name="Klenk H.-P."/>
        </authorList>
    </citation>
    <scope>NUCLEOTIDE SEQUENCE [LARGE SCALE GENOMIC DNA]</scope>
    <source>
        <strain evidence="2 3">DSM 45805</strain>
    </source>
</reference>
<comment type="caution">
    <text evidence="2">The sequence shown here is derived from an EMBL/GenBank/DDBJ whole genome shotgun (WGS) entry which is preliminary data.</text>
</comment>
<dbReference type="Proteomes" id="UP001229651">
    <property type="component" value="Unassembled WGS sequence"/>
</dbReference>
<protein>
    <recommendedName>
        <fullName evidence="4">Transposase</fullName>
    </recommendedName>
</protein>
<name>A0ABU0F6P5_9PSEU</name>
<feature type="region of interest" description="Disordered" evidence="1">
    <location>
        <begin position="100"/>
        <end position="123"/>
    </location>
</feature>
<evidence type="ECO:0000313" key="3">
    <source>
        <dbReference type="Proteomes" id="UP001229651"/>
    </source>
</evidence>
<evidence type="ECO:0000313" key="2">
    <source>
        <dbReference type="EMBL" id="MDQ0383078.1"/>
    </source>
</evidence>
<sequence>MATDLSTTWPWPRRCYNRPLRAALPLVKQVMRWLAGPGRQSHARNRPVGPSSVCTPAGLPIALPPADPKVDQRQVLLADRPRLLITADKGHYVSDELNRFPAERGARPTEPGTARRTHHQGVSVHTAQPILALSAIWQNPATGQPIARARTAHDH</sequence>
<gene>
    <name evidence="2" type="ORF">FB470_007072</name>
</gene>
<evidence type="ECO:0008006" key="4">
    <source>
        <dbReference type="Google" id="ProtNLM"/>
    </source>
</evidence>
<organism evidence="2 3">
    <name type="scientific">Amycolatopsis thermophila</name>
    <dbReference type="NCBI Taxonomy" id="206084"/>
    <lineage>
        <taxon>Bacteria</taxon>
        <taxon>Bacillati</taxon>
        <taxon>Actinomycetota</taxon>
        <taxon>Actinomycetes</taxon>
        <taxon>Pseudonocardiales</taxon>
        <taxon>Pseudonocardiaceae</taxon>
        <taxon>Amycolatopsis</taxon>
    </lineage>
</organism>
<dbReference type="EMBL" id="JAUSUT010000001">
    <property type="protein sequence ID" value="MDQ0383078.1"/>
    <property type="molecule type" value="Genomic_DNA"/>
</dbReference>